<keyword evidence="2" id="KW-1185">Reference proteome</keyword>
<name>A0A660DTM3_9LACO</name>
<dbReference type="Proteomes" id="UP000289996">
    <property type="component" value="Unassembled WGS sequence"/>
</dbReference>
<reference evidence="1 2" key="1">
    <citation type="submission" date="2018-11" db="EMBL/GenBank/DDBJ databases">
        <authorList>
            <person name="Wuyts S."/>
        </authorList>
    </citation>
    <scope>NUCLEOTIDE SEQUENCE [LARGE SCALE GENOMIC DNA]</scope>
    <source>
        <strain evidence="1">Lactobacillus mudanjiangensis AMBF249</strain>
    </source>
</reference>
<proteinExistence type="predicted"/>
<sequence length="58" mass="6948">MIENAKCTTLYHQMYHVKALESTVISTIVRVYHVYHVKKNIFKYRRKAKNESNLSKFS</sequence>
<dbReference type="EMBL" id="UYIG01000001">
    <property type="protein sequence ID" value="VDG26787.1"/>
    <property type="molecule type" value="Genomic_DNA"/>
</dbReference>
<evidence type="ECO:0000313" key="1">
    <source>
        <dbReference type="EMBL" id="VDG26787.1"/>
    </source>
</evidence>
<accession>A0A660DTM3</accession>
<evidence type="ECO:0000313" key="2">
    <source>
        <dbReference type="Proteomes" id="UP000289996"/>
    </source>
</evidence>
<organism evidence="1 2">
    <name type="scientific">Lactiplantibacillus mudanjiangensis</name>
    <dbReference type="NCBI Taxonomy" id="1296538"/>
    <lineage>
        <taxon>Bacteria</taxon>
        <taxon>Bacillati</taxon>
        <taxon>Bacillota</taxon>
        <taxon>Bacilli</taxon>
        <taxon>Lactobacillales</taxon>
        <taxon>Lactobacillaceae</taxon>
        <taxon>Lactiplantibacillus</taxon>
    </lineage>
</organism>
<dbReference type="AlphaFoldDB" id="A0A660DTM3"/>
<gene>
    <name evidence="1" type="ORF">MUDAN_MDHGFNIF_00189</name>
</gene>
<protein>
    <submittedName>
        <fullName evidence="1">Uncharacterized protein</fullName>
    </submittedName>
</protein>